<evidence type="ECO:0000313" key="1">
    <source>
        <dbReference type="EMBL" id="ONK55279.1"/>
    </source>
</evidence>
<dbReference type="EMBL" id="KV863613">
    <property type="protein sequence ID" value="ONK55279.1"/>
    <property type="molecule type" value="Genomic_DNA"/>
</dbReference>
<gene>
    <name evidence="1" type="ORF">A4U43_UnF5630</name>
</gene>
<organism evidence="1 2">
    <name type="scientific">Asparagus officinalis</name>
    <name type="common">Garden asparagus</name>
    <dbReference type="NCBI Taxonomy" id="4686"/>
    <lineage>
        <taxon>Eukaryota</taxon>
        <taxon>Viridiplantae</taxon>
        <taxon>Streptophyta</taxon>
        <taxon>Embryophyta</taxon>
        <taxon>Tracheophyta</taxon>
        <taxon>Spermatophyta</taxon>
        <taxon>Magnoliopsida</taxon>
        <taxon>Liliopsida</taxon>
        <taxon>Asparagales</taxon>
        <taxon>Asparagaceae</taxon>
        <taxon>Asparagoideae</taxon>
        <taxon>Asparagus</taxon>
    </lineage>
</organism>
<sequence length="157" mass="17235">MAAAKRIGVPRPSLSLLPSLRRPLASSACFPLPPPTSLQRLIADDQRQNLPLAACNPLKPLHPPPLHLRDLSPPPFISLQSGFSDPALADDYSLFFANCVPSECRGSMSVRTVLSSAQAIPPPPPSTDGSRDYLPDRPRRCRWATHMLLFSLIYVQF</sequence>
<proteinExistence type="predicted"/>
<reference evidence="2" key="1">
    <citation type="journal article" date="2017" name="Nat. Commun.">
        <title>The asparagus genome sheds light on the origin and evolution of a young Y chromosome.</title>
        <authorList>
            <person name="Harkess A."/>
            <person name="Zhou J."/>
            <person name="Xu C."/>
            <person name="Bowers J.E."/>
            <person name="Van der Hulst R."/>
            <person name="Ayyampalayam S."/>
            <person name="Mercati F."/>
            <person name="Riccardi P."/>
            <person name="McKain M.R."/>
            <person name="Kakrana A."/>
            <person name="Tang H."/>
            <person name="Ray J."/>
            <person name="Groenendijk J."/>
            <person name="Arikit S."/>
            <person name="Mathioni S.M."/>
            <person name="Nakano M."/>
            <person name="Shan H."/>
            <person name="Telgmann-Rauber A."/>
            <person name="Kanno A."/>
            <person name="Yue Z."/>
            <person name="Chen H."/>
            <person name="Li W."/>
            <person name="Chen Y."/>
            <person name="Xu X."/>
            <person name="Zhang Y."/>
            <person name="Luo S."/>
            <person name="Chen H."/>
            <person name="Gao J."/>
            <person name="Mao Z."/>
            <person name="Pires J.C."/>
            <person name="Luo M."/>
            <person name="Kudrna D."/>
            <person name="Wing R.A."/>
            <person name="Meyers B.C."/>
            <person name="Yi K."/>
            <person name="Kong H."/>
            <person name="Lavrijsen P."/>
            <person name="Sunseri F."/>
            <person name="Falavigna A."/>
            <person name="Ye Y."/>
            <person name="Leebens-Mack J.H."/>
            <person name="Chen G."/>
        </authorList>
    </citation>
    <scope>NUCLEOTIDE SEQUENCE [LARGE SCALE GENOMIC DNA]</scope>
    <source>
        <strain evidence="2">cv. DH0086</strain>
    </source>
</reference>
<keyword evidence="2" id="KW-1185">Reference proteome</keyword>
<accession>A0A1R3L6N7</accession>
<dbReference type="Proteomes" id="UP000243459">
    <property type="component" value="Unassembled WGS sequence"/>
</dbReference>
<protein>
    <submittedName>
        <fullName evidence="1">Uncharacterized protein</fullName>
    </submittedName>
</protein>
<evidence type="ECO:0000313" key="2">
    <source>
        <dbReference type="Proteomes" id="UP000243459"/>
    </source>
</evidence>
<dbReference type="AlphaFoldDB" id="A0A1R3L6N7"/>
<dbReference type="Gramene" id="ONK55279">
    <property type="protein sequence ID" value="ONK55279"/>
    <property type="gene ID" value="A4U43_UnF5630"/>
</dbReference>
<name>A0A1R3L6N7_ASPOF</name>